<gene>
    <name evidence="1" type="ORF">Tco_0750948</name>
</gene>
<evidence type="ECO:0000313" key="1">
    <source>
        <dbReference type="EMBL" id="GJS84407.1"/>
    </source>
</evidence>
<dbReference type="EMBL" id="BQNB010010972">
    <property type="protein sequence ID" value="GJS84407.1"/>
    <property type="molecule type" value="Genomic_DNA"/>
</dbReference>
<dbReference type="Proteomes" id="UP001151760">
    <property type="component" value="Unassembled WGS sequence"/>
</dbReference>
<organism evidence="1 2">
    <name type="scientific">Tanacetum coccineum</name>
    <dbReference type="NCBI Taxonomy" id="301880"/>
    <lineage>
        <taxon>Eukaryota</taxon>
        <taxon>Viridiplantae</taxon>
        <taxon>Streptophyta</taxon>
        <taxon>Embryophyta</taxon>
        <taxon>Tracheophyta</taxon>
        <taxon>Spermatophyta</taxon>
        <taxon>Magnoliopsida</taxon>
        <taxon>eudicotyledons</taxon>
        <taxon>Gunneridae</taxon>
        <taxon>Pentapetalae</taxon>
        <taxon>asterids</taxon>
        <taxon>campanulids</taxon>
        <taxon>Asterales</taxon>
        <taxon>Asteraceae</taxon>
        <taxon>Asteroideae</taxon>
        <taxon>Anthemideae</taxon>
        <taxon>Anthemidinae</taxon>
        <taxon>Tanacetum</taxon>
    </lineage>
</organism>
<accession>A0ABQ4Z3H7</accession>
<reference evidence="1" key="1">
    <citation type="journal article" date="2022" name="Int. J. Mol. Sci.">
        <title>Draft Genome of Tanacetum Coccineum: Genomic Comparison of Closely Related Tanacetum-Family Plants.</title>
        <authorList>
            <person name="Yamashiro T."/>
            <person name="Shiraishi A."/>
            <person name="Nakayama K."/>
            <person name="Satake H."/>
        </authorList>
    </citation>
    <scope>NUCLEOTIDE SEQUENCE</scope>
</reference>
<proteinExistence type="predicted"/>
<sequence length="143" mass="15729">MSSSSPSNPNRTHDLATPSSPDVNIITILSKTKGLEARGTILDPFVEIPSGESKVHIEVLLVLWGNRLPIPDGSLPLSRRSTWHASDITSGYASDPEVSYWLKGCGANLRAKKDRLELIINQGWRLKLKDAPLLLDPSLICYK</sequence>
<keyword evidence="2" id="KW-1185">Reference proteome</keyword>
<name>A0ABQ4Z3H7_9ASTR</name>
<reference evidence="1" key="2">
    <citation type="submission" date="2022-01" db="EMBL/GenBank/DDBJ databases">
        <authorList>
            <person name="Yamashiro T."/>
            <person name="Shiraishi A."/>
            <person name="Satake H."/>
            <person name="Nakayama K."/>
        </authorList>
    </citation>
    <scope>NUCLEOTIDE SEQUENCE</scope>
</reference>
<comment type="caution">
    <text evidence="1">The sequence shown here is derived from an EMBL/GenBank/DDBJ whole genome shotgun (WGS) entry which is preliminary data.</text>
</comment>
<protein>
    <submittedName>
        <fullName evidence="1">Uncharacterized protein</fullName>
    </submittedName>
</protein>
<evidence type="ECO:0000313" key="2">
    <source>
        <dbReference type="Proteomes" id="UP001151760"/>
    </source>
</evidence>